<dbReference type="Proteomes" id="UP000031599">
    <property type="component" value="Unassembled WGS sequence"/>
</dbReference>
<accession>A0A0C2CKL5</accession>
<proteinExistence type="predicted"/>
<evidence type="ECO:0000313" key="1">
    <source>
        <dbReference type="EMBL" id="KIG11741.1"/>
    </source>
</evidence>
<comment type="caution">
    <text evidence="1">The sequence shown here is derived from an EMBL/GenBank/DDBJ whole genome shotgun (WGS) entry which is preliminary data.</text>
</comment>
<sequence length="39" mass="4387">MLSERLIKEALEAKMIAPADEHAAKKLMKYVPFWAVVAS</sequence>
<evidence type="ECO:0000313" key="2">
    <source>
        <dbReference type="Proteomes" id="UP000031599"/>
    </source>
</evidence>
<dbReference type="EMBL" id="JMCC02000187">
    <property type="protein sequence ID" value="KIG11741.1"/>
    <property type="molecule type" value="Genomic_DNA"/>
</dbReference>
<name>A0A0C2CKL5_9BACT</name>
<organism evidence="1 2">
    <name type="scientific">Enhygromyxa salina</name>
    <dbReference type="NCBI Taxonomy" id="215803"/>
    <lineage>
        <taxon>Bacteria</taxon>
        <taxon>Pseudomonadati</taxon>
        <taxon>Myxococcota</taxon>
        <taxon>Polyangia</taxon>
        <taxon>Nannocystales</taxon>
        <taxon>Nannocystaceae</taxon>
        <taxon>Enhygromyxa</taxon>
    </lineage>
</organism>
<gene>
    <name evidence="1" type="ORF">DB30_02570</name>
</gene>
<reference evidence="1 2" key="1">
    <citation type="submission" date="2014-12" db="EMBL/GenBank/DDBJ databases">
        <title>Genome assembly of Enhygromyxa salina DSM 15201.</title>
        <authorList>
            <person name="Sharma G."/>
            <person name="Subramanian S."/>
        </authorList>
    </citation>
    <scope>NUCLEOTIDE SEQUENCE [LARGE SCALE GENOMIC DNA]</scope>
    <source>
        <strain evidence="1 2">DSM 15201</strain>
    </source>
</reference>
<dbReference type="AlphaFoldDB" id="A0A0C2CKL5"/>
<protein>
    <submittedName>
        <fullName evidence="1">Uncharacterized protein</fullName>
    </submittedName>
</protein>